<sequence>MFADHQHSGTSHTDTRACRTHHMRLVCLVLLLLLHAEFASCRVVSTRPNVTEASPLTKKPPPQLSLEEHLFDCRVKCRDEIWNPVCHANTTYANDCWVNCTAGIRDVNTGAITEEGSCNRRQEDPEFRFRKPHSVRPMETRMWRRRHYIHHCVFRFVFRG</sequence>
<feature type="chain" id="PRO_5002907020" description="Kazal-like domain-containing protein" evidence="1">
    <location>
        <begin position="42"/>
        <end position="160"/>
    </location>
</feature>
<dbReference type="InParanoid" id="C1EAF4"/>
<evidence type="ECO:0000313" key="2">
    <source>
        <dbReference type="EMBL" id="ACO65196.1"/>
    </source>
</evidence>
<dbReference type="Gene3D" id="3.30.60.30">
    <property type="match status" value="1"/>
</dbReference>
<keyword evidence="3" id="KW-1185">Reference proteome</keyword>
<gene>
    <name evidence="2" type="ORF">MICPUN_60054</name>
</gene>
<evidence type="ECO:0000313" key="3">
    <source>
        <dbReference type="Proteomes" id="UP000002009"/>
    </source>
</evidence>
<accession>C1EAF4</accession>
<evidence type="ECO:0008006" key="4">
    <source>
        <dbReference type="Google" id="ProtNLM"/>
    </source>
</evidence>
<dbReference type="EMBL" id="CP001328">
    <property type="protein sequence ID" value="ACO65196.1"/>
    <property type="molecule type" value="Genomic_DNA"/>
</dbReference>
<keyword evidence="1" id="KW-0732">Signal</keyword>
<dbReference type="AlphaFoldDB" id="C1EAF4"/>
<protein>
    <recommendedName>
        <fullName evidence="4">Kazal-like domain-containing protein</fullName>
    </recommendedName>
</protein>
<evidence type="ECO:0000256" key="1">
    <source>
        <dbReference type="SAM" id="SignalP"/>
    </source>
</evidence>
<name>C1EAF4_MICCC</name>
<proteinExistence type="predicted"/>
<dbReference type="GeneID" id="8244882"/>
<dbReference type="RefSeq" id="XP_002503938.1">
    <property type="nucleotide sequence ID" value="XM_002503892.1"/>
</dbReference>
<dbReference type="KEGG" id="mis:MICPUN_60054"/>
<dbReference type="Proteomes" id="UP000002009">
    <property type="component" value="Chromosome 7"/>
</dbReference>
<feature type="signal peptide" evidence="1">
    <location>
        <begin position="1"/>
        <end position="41"/>
    </location>
</feature>
<reference evidence="2 3" key="1">
    <citation type="journal article" date="2009" name="Science">
        <title>Green evolution and dynamic adaptations revealed by genomes of the marine picoeukaryotes Micromonas.</title>
        <authorList>
            <person name="Worden A.Z."/>
            <person name="Lee J.H."/>
            <person name="Mock T."/>
            <person name="Rouze P."/>
            <person name="Simmons M.P."/>
            <person name="Aerts A.L."/>
            <person name="Allen A.E."/>
            <person name="Cuvelier M.L."/>
            <person name="Derelle E."/>
            <person name="Everett M.V."/>
            <person name="Foulon E."/>
            <person name="Grimwood J."/>
            <person name="Gundlach H."/>
            <person name="Henrissat B."/>
            <person name="Napoli C."/>
            <person name="McDonald S.M."/>
            <person name="Parker M.S."/>
            <person name="Rombauts S."/>
            <person name="Salamov A."/>
            <person name="Von Dassow P."/>
            <person name="Badger J.H."/>
            <person name="Coutinho P.M."/>
            <person name="Demir E."/>
            <person name="Dubchak I."/>
            <person name="Gentemann C."/>
            <person name="Eikrem W."/>
            <person name="Gready J.E."/>
            <person name="John U."/>
            <person name="Lanier W."/>
            <person name="Lindquist E.A."/>
            <person name="Lucas S."/>
            <person name="Mayer K.F."/>
            <person name="Moreau H."/>
            <person name="Not F."/>
            <person name="Otillar R."/>
            <person name="Panaud O."/>
            <person name="Pangilinan J."/>
            <person name="Paulsen I."/>
            <person name="Piegu B."/>
            <person name="Poliakov A."/>
            <person name="Robbens S."/>
            <person name="Schmutz J."/>
            <person name="Toulza E."/>
            <person name="Wyss T."/>
            <person name="Zelensky A."/>
            <person name="Zhou K."/>
            <person name="Armbrust E.V."/>
            <person name="Bhattacharya D."/>
            <person name="Goodenough U.W."/>
            <person name="Van de Peer Y."/>
            <person name="Grigoriev I.V."/>
        </authorList>
    </citation>
    <scope>NUCLEOTIDE SEQUENCE [LARGE SCALE GENOMIC DNA]</scope>
    <source>
        <strain evidence="3">RCC299 / NOUM17</strain>
    </source>
</reference>
<organism evidence="2 3">
    <name type="scientific">Micromonas commoda (strain RCC299 / NOUM17 / CCMP2709)</name>
    <name type="common">Picoplanktonic green alga</name>
    <dbReference type="NCBI Taxonomy" id="296587"/>
    <lineage>
        <taxon>Eukaryota</taxon>
        <taxon>Viridiplantae</taxon>
        <taxon>Chlorophyta</taxon>
        <taxon>Mamiellophyceae</taxon>
        <taxon>Mamiellales</taxon>
        <taxon>Mamiellaceae</taxon>
        <taxon>Micromonas</taxon>
    </lineage>
</organism>